<dbReference type="Proteomes" id="UP001216907">
    <property type="component" value="Unassembled WGS sequence"/>
</dbReference>
<evidence type="ECO:0000256" key="7">
    <source>
        <dbReference type="ARBA" id="ARBA00022989"/>
    </source>
</evidence>
<keyword evidence="5 10" id="KW-0812">Transmembrane</keyword>
<dbReference type="Pfam" id="PF03840">
    <property type="entry name" value="SecG"/>
    <property type="match status" value="1"/>
</dbReference>
<dbReference type="InterPro" id="IPR004692">
    <property type="entry name" value="SecG"/>
</dbReference>
<gene>
    <name evidence="12" type="primary">secG</name>
    <name evidence="12" type="ORF">PZE19_00825</name>
</gene>
<evidence type="ECO:0000256" key="6">
    <source>
        <dbReference type="ARBA" id="ARBA00022927"/>
    </source>
</evidence>
<dbReference type="RefSeq" id="WP_277858682.1">
    <property type="nucleotide sequence ID" value="NZ_JARRAG010000001.1"/>
</dbReference>
<keyword evidence="3 10" id="KW-0813">Transport</keyword>
<feature type="transmembrane region" description="Helical" evidence="10">
    <location>
        <begin position="6"/>
        <end position="25"/>
    </location>
</feature>
<keyword evidence="8 10" id="KW-0811">Translocation</keyword>
<dbReference type="PANTHER" id="PTHR34182">
    <property type="entry name" value="PROTEIN-EXPORT MEMBRANE PROTEIN SECG"/>
    <property type="match status" value="1"/>
</dbReference>
<evidence type="ECO:0000256" key="10">
    <source>
        <dbReference type="RuleBase" id="RU365087"/>
    </source>
</evidence>
<feature type="transmembrane region" description="Helical" evidence="10">
    <location>
        <begin position="54"/>
        <end position="75"/>
    </location>
</feature>
<evidence type="ECO:0000256" key="2">
    <source>
        <dbReference type="ARBA" id="ARBA00008445"/>
    </source>
</evidence>
<evidence type="ECO:0000256" key="5">
    <source>
        <dbReference type="ARBA" id="ARBA00022692"/>
    </source>
</evidence>
<evidence type="ECO:0000256" key="9">
    <source>
        <dbReference type="ARBA" id="ARBA00023136"/>
    </source>
</evidence>
<evidence type="ECO:0000256" key="1">
    <source>
        <dbReference type="ARBA" id="ARBA00004651"/>
    </source>
</evidence>
<evidence type="ECO:0000256" key="3">
    <source>
        <dbReference type="ARBA" id="ARBA00022448"/>
    </source>
</evidence>
<evidence type="ECO:0000256" key="4">
    <source>
        <dbReference type="ARBA" id="ARBA00022475"/>
    </source>
</evidence>
<evidence type="ECO:0000256" key="8">
    <source>
        <dbReference type="ARBA" id="ARBA00023010"/>
    </source>
</evidence>
<dbReference type="PRINTS" id="PR01651">
    <property type="entry name" value="SECGEXPORT"/>
</dbReference>
<comment type="caution">
    <text evidence="12">The sequence shown here is derived from an EMBL/GenBank/DDBJ whole genome shotgun (WGS) entry which is preliminary data.</text>
</comment>
<proteinExistence type="inferred from homology"/>
<comment type="function">
    <text evidence="10">Involved in protein export. Participates in an early event of protein translocation.</text>
</comment>
<dbReference type="EMBL" id="JARRAG010000001">
    <property type="protein sequence ID" value="MDG3002318.1"/>
    <property type="molecule type" value="Genomic_DNA"/>
</dbReference>
<evidence type="ECO:0000313" key="13">
    <source>
        <dbReference type="Proteomes" id="UP001216907"/>
    </source>
</evidence>
<keyword evidence="13" id="KW-1185">Reference proteome</keyword>
<comment type="subcellular location">
    <subcellularLocation>
        <location evidence="1 10">Cell membrane</location>
        <topology evidence="1 10">Multi-pass membrane protein</topology>
    </subcellularLocation>
</comment>
<evidence type="ECO:0000256" key="11">
    <source>
        <dbReference type="SAM" id="MobiDB-lite"/>
    </source>
</evidence>
<keyword evidence="4 10" id="KW-1003">Cell membrane</keyword>
<keyword evidence="7 10" id="KW-1133">Transmembrane helix</keyword>
<dbReference type="PANTHER" id="PTHR34182:SF1">
    <property type="entry name" value="PROTEIN-EXPORT MEMBRANE PROTEIN SECG"/>
    <property type="match status" value="1"/>
</dbReference>
<comment type="similarity">
    <text evidence="2 10">Belongs to the SecG family.</text>
</comment>
<accession>A0ABT6F406</accession>
<dbReference type="NCBIfam" id="TIGR00810">
    <property type="entry name" value="secG"/>
    <property type="match status" value="1"/>
</dbReference>
<protein>
    <recommendedName>
        <fullName evidence="10">Protein-export membrane protein SecG</fullName>
    </recommendedName>
</protein>
<keyword evidence="9 10" id="KW-0472">Membrane</keyword>
<organism evidence="12 13">
    <name type="scientific">Paludisphaera mucosa</name>
    <dbReference type="NCBI Taxonomy" id="3030827"/>
    <lineage>
        <taxon>Bacteria</taxon>
        <taxon>Pseudomonadati</taxon>
        <taxon>Planctomycetota</taxon>
        <taxon>Planctomycetia</taxon>
        <taxon>Isosphaerales</taxon>
        <taxon>Isosphaeraceae</taxon>
        <taxon>Paludisphaera</taxon>
    </lineage>
</organism>
<feature type="compositionally biased region" description="Low complexity" evidence="11">
    <location>
        <begin position="101"/>
        <end position="134"/>
    </location>
</feature>
<sequence length="159" mass="15803">MAVLTAIFNTILVLLSLFLICLVLIQRGKGGGLAGAFGGAGGSSAFGTKAGDTFTRITIVAASIWILMTMLLVILTSSQQGSSLFDDAATSRTRDLTNKSAVPPAAAPVDAGGATTTTTPGASPVAAPAPTAPAEKVPAIPDASTFPLTPGNDPPPTPK</sequence>
<evidence type="ECO:0000313" key="12">
    <source>
        <dbReference type="EMBL" id="MDG3002318.1"/>
    </source>
</evidence>
<name>A0ABT6F406_9BACT</name>
<reference evidence="12 13" key="1">
    <citation type="submission" date="2023-03" db="EMBL/GenBank/DDBJ databases">
        <title>Paludisphaera mucosa sp. nov. a novel planctomycete from northern fen.</title>
        <authorList>
            <person name="Ivanova A."/>
        </authorList>
    </citation>
    <scope>NUCLEOTIDE SEQUENCE [LARGE SCALE GENOMIC DNA]</scope>
    <source>
        <strain evidence="12 13">Pla2</strain>
    </source>
</reference>
<keyword evidence="6 10" id="KW-0653">Protein transport</keyword>
<feature type="region of interest" description="Disordered" evidence="11">
    <location>
        <begin position="86"/>
        <end position="159"/>
    </location>
</feature>